<proteinExistence type="predicted"/>
<evidence type="ECO:0000256" key="2">
    <source>
        <dbReference type="SAM" id="SignalP"/>
    </source>
</evidence>
<dbReference type="KEGG" id="pry:Prubr_72920"/>
<feature type="region of interest" description="Disordered" evidence="1">
    <location>
        <begin position="132"/>
        <end position="154"/>
    </location>
</feature>
<organism evidence="3 4">
    <name type="scientific">Polymorphospora rubra</name>
    <dbReference type="NCBI Taxonomy" id="338584"/>
    <lineage>
        <taxon>Bacteria</taxon>
        <taxon>Bacillati</taxon>
        <taxon>Actinomycetota</taxon>
        <taxon>Actinomycetes</taxon>
        <taxon>Micromonosporales</taxon>
        <taxon>Micromonosporaceae</taxon>
        <taxon>Polymorphospora</taxon>
    </lineage>
</organism>
<dbReference type="RefSeq" id="WP_212820066.1">
    <property type="nucleotide sequence ID" value="NZ_AP023359.1"/>
</dbReference>
<evidence type="ECO:0000256" key="1">
    <source>
        <dbReference type="SAM" id="MobiDB-lite"/>
    </source>
</evidence>
<gene>
    <name evidence="3" type="ORF">Prubr_72920</name>
</gene>
<sequence length="154" mass="16844">MPTRPSTVSRRALAGLAAVAVTVPLLAACGQDNSELRQIGPGTTVYIDAWDEDADRGDQALIEQKPSGLWVVPLQAPFRRTKGGRFDVQVELTREGVWRVDPQGARVGRDHDDCLADGEAYAQLVTPEAQLRWESGSARNERDNDDCVTADQSR</sequence>
<feature type="signal peptide" evidence="2">
    <location>
        <begin position="1"/>
        <end position="27"/>
    </location>
</feature>
<dbReference type="EMBL" id="AP023359">
    <property type="protein sequence ID" value="BCJ70271.1"/>
    <property type="molecule type" value="Genomic_DNA"/>
</dbReference>
<evidence type="ECO:0008006" key="5">
    <source>
        <dbReference type="Google" id="ProtNLM"/>
    </source>
</evidence>
<feature type="chain" id="PRO_5032682948" description="Lipoprotein" evidence="2">
    <location>
        <begin position="28"/>
        <end position="154"/>
    </location>
</feature>
<accession>A0A810N8V0</accession>
<dbReference type="AlphaFoldDB" id="A0A810N8V0"/>
<evidence type="ECO:0000313" key="3">
    <source>
        <dbReference type="EMBL" id="BCJ70271.1"/>
    </source>
</evidence>
<dbReference type="Proteomes" id="UP000680866">
    <property type="component" value="Chromosome"/>
</dbReference>
<reference evidence="3" key="1">
    <citation type="submission" date="2020-08" db="EMBL/GenBank/DDBJ databases">
        <title>Whole genome shotgun sequence of Polymorphospora rubra NBRC 101157.</title>
        <authorList>
            <person name="Komaki H."/>
            <person name="Tamura T."/>
        </authorList>
    </citation>
    <scope>NUCLEOTIDE SEQUENCE</scope>
    <source>
        <strain evidence="3">NBRC 101157</strain>
    </source>
</reference>
<keyword evidence="2" id="KW-0732">Signal</keyword>
<protein>
    <recommendedName>
        <fullName evidence="5">Lipoprotein</fullName>
    </recommendedName>
</protein>
<name>A0A810N8V0_9ACTN</name>
<evidence type="ECO:0000313" key="4">
    <source>
        <dbReference type="Proteomes" id="UP000680866"/>
    </source>
</evidence>
<dbReference type="PROSITE" id="PS51257">
    <property type="entry name" value="PROKAR_LIPOPROTEIN"/>
    <property type="match status" value="1"/>
</dbReference>
<keyword evidence="4" id="KW-1185">Reference proteome</keyword>